<dbReference type="EMBL" id="QJPH01000288">
    <property type="protein sequence ID" value="PZN80086.1"/>
    <property type="molecule type" value="Genomic_DNA"/>
</dbReference>
<evidence type="ECO:0008006" key="3">
    <source>
        <dbReference type="Google" id="ProtNLM"/>
    </source>
</evidence>
<dbReference type="PANTHER" id="PTHR28110">
    <property type="entry name" value="TRANSMEMBRANE PROTEIN"/>
    <property type="match status" value="1"/>
</dbReference>
<reference evidence="1 2" key="1">
    <citation type="journal article" date="2018" name="Aquat. Microb. Ecol.">
        <title>Gammaproteobacterial methanotrophs dominate.</title>
        <authorList>
            <person name="Rissanen A.J."/>
            <person name="Saarenheimo J."/>
            <person name="Tiirola M."/>
            <person name="Peura S."/>
            <person name="Aalto S.L."/>
            <person name="Karvinen A."/>
            <person name="Nykanen H."/>
        </authorList>
    </citation>
    <scope>NUCLEOTIDE SEQUENCE [LARGE SCALE GENOMIC DNA]</scope>
    <source>
        <strain evidence="1">AMbin10</strain>
    </source>
</reference>
<sequence length="239" mass="27476">MANSNFKQLKNLVLVAGHAVYIGNDFIEPAEDRNWFLQSFQRGEPPYYIEHIRAGIDDAARDPSSLLVFSGGQTRYEAGPRSEAQSYWNLADYFQWWSEPDVKSRSTTEEFARDSFENLLFAICRFRECTDHYPEKIQVVSWAFKERRFDLHREALRISSDQFQFHGVNQPADIDGAEKGEAKAIAAFKNDPYGTGIDLGGKRIGRNPFYRTNPYPLSCNDIKGLLEHTTLYDGKLPWC</sequence>
<evidence type="ECO:0000313" key="1">
    <source>
        <dbReference type="EMBL" id="PZN80086.1"/>
    </source>
</evidence>
<name>A0A2W4RB85_9GAMM</name>
<dbReference type="PANTHER" id="PTHR28110:SF1">
    <property type="entry name" value="TRANSMEMBRANE PROTEIN"/>
    <property type="match status" value="1"/>
</dbReference>
<dbReference type="Proteomes" id="UP000249396">
    <property type="component" value="Unassembled WGS sequence"/>
</dbReference>
<organism evidence="1 2">
    <name type="scientific">Candidatus Methylumidiphilus alinenensis</name>
    <dbReference type="NCBI Taxonomy" id="2202197"/>
    <lineage>
        <taxon>Bacteria</taxon>
        <taxon>Pseudomonadati</taxon>
        <taxon>Pseudomonadota</taxon>
        <taxon>Gammaproteobacteria</taxon>
        <taxon>Methylococcales</taxon>
        <taxon>Candidatus Methylumidiphilus</taxon>
    </lineage>
</organism>
<dbReference type="AlphaFoldDB" id="A0A2W4RB85"/>
<evidence type="ECO:0000313" key="2">
    <source>
        <dbReference type="Proteomes" id="UP000249396"/>
    </source>
</evidence>
<gene>
    <name evidence="1" type="ORF">DM484_10440</name>
</gene>
<dbReference type="GO" id="GO:0005737">
    <property type="term" value="C:cytoplasm"/>
    <property type="evidence" value="ECO:0007669"/>
    <property type="project" value="TreeGrafter"/>
</dbReference>
<accession>A0A2W4RB85</accession>
<comment type="caution">
    <text evidence="1">The sequence shown here is derived from an EMBL/GenBank/DDBJ whole genome shotgun (WGS) entry which is preliminary data.</text>
</comment>
<dbReference type="InterPro" id="IPR055323">
    <property type="entry name" value="C57A10.07/YOR238W"/>
</dbReference>
<proteinExistence type="predicted"/>
<protein>
    <recommendedName>
        <fullName evidence="3">DUF218 domain-containing protein</fullName>
    </recommendedName>
</protein>